<dbReference type="SMART" id="SM00671">
    <property type="entry name" value="SEL1"/>
    <property type="match status" value="4"/>
</dbReference>
<dbReference type="Pfam" id="PF08238">
    <property type="entry name" value="Sel1"/>
    <property type="match status" value="6"/>
</dbReference>
<accession>K1S541</accession>
<dbReference type="PANTHER" id="PTHR11102:SF160">
    <property type="entry name" value="ERAD-ASSOCIATED E3 UBIQUITIN-PROTEIN LIGASE COMPONENT HRD3"/>
    <property type="match status" value="1"/>
</dbReference>
<dbReference type="EMBL" id="AJWY01010330">
    <property type="protein sequence ID" value="EKC55837.1"/>
    <property type="molecule type" value="Genomic_DNA"/>
</dbReference>
<sequence>MNFQKAARWYRKSAERGYDWGYCDWGSCFAWGLGESKNTQKALELYKKAYELHGEAEGVTANDIGHIYQGETGEKPDYKKAVSWFRKSAKAGYSWGLYNLASASETGLGTELDREKAFYLYQDVLNTYDDDAAAQAANRMGLLLRQKGDQNEDAYALFRRSAEMGSSWGMYNLGALLRDGIHGKPELKQDR</sequence>
<feature type="non-terminal residue" evidence="1">
    <location>
        <position position="191"/>
    </location>
</feature>
<gene>
    <name evidence="1" type="ORF">LEA_15140</name>
</gene>
<reference evidence="1" key="1">
    <citation type="journal article" date="2013" name="Environ. Microbiol.">
        <title>Microbiota from the distal guts of lean and obese adolescents exhibit partial functional redundancy besides clear differences in community structure.</title>
        <authorList>
            <person name="Ferrer M."/>
            <person name="Ruiz A."/>
            <person name="Lanza F."/>
            <person name="Haange S.B."/>
            <person name="Oberbach A."/>
            <person name="Till H."/>
            <person name="Bargiela R."/>
            <person name="Campoy C."/>
            <person name="Segura M.T."/>
            <person name="Richter M."/>
            <person name="von Bergen M."/>
            <person name="Seifert J."/>
            <person name="Suarez A."/>
        </authorList>
    </citation>
    <scope>NUCLEOTIDE SEQUENCE</scope>
</reference>
<dbReference type="Gene3D" id="1.25.40.10">
    <property type="entry name" value="Tetratricopeptide repeat domain"/>
    <property type="match status" value="1"/>
</dbReference>
<evidence type="ECO:0000313" key="1">
    <source>
        <dbReference type="EMBL" id="EKC55837.1"/>
    </source>
</evidence>
<protein>
    <submittedName>
        <fullName evidence="1">Sel1 domain protein repeat-containing protein</fullName>
    </submittedName>
</protein>
<comment type="caution">
    <text evidence="1">The sequence shown here is derived from an EMBL/GenBank/DDBJ whole genome shotgun (WGS) entry which is preliminary data.</text>
</comment>
<dbReference type="AlphaFoldDB" id="K1S541"/>
<dbReference type="InterPro" id="IPR011990">
    <property type="entry name" value="TPR-like_helical_dom_sf"/>
</dbReference>
<dbReference type="SUPFAM" id="SSF81901">
    <property type="entry name" value="HCP-like"/>
    <property type="match status" value="1"/>
</dbReference>
<dbReference type="PANTHER" id="PTHR11102">
    <property type="entry name" value="SEL-1-LIKE PROTEIN"/>
    <property type="match status" value="1"/>
</dbReference>
<dbReference type="InterPro" id="IPR050767">
    <property type="entry name" value="Sel1_AlgK"/>
</dbReference>
<organism evidence="1">
    <name type="scientific">human gut metagenome</name>
    <dbReference type="NCBI Taxonomy" id="408170"/>
    <lineage>
        <taxon>unclassified sequences</taxon>
        <taxon>metagenomes</taxon>
        <taxon>organismal metagenomes</taxon>
    </lineage>
</organism>
<proteinExistence type="predicted"/>
<name>K1S541_9ZZZZ</name>
<dbReference type="InterPro" id="IPR006597">
    <property type="entry name" value="Sel1-like"/>
</dbReference>